<name>A0A285CIY1_9BACI</name>
<dbReference type="NCBIfam" id="TIGR00057">
    <property type="entry name" value="L-threonylcarbamoyladenylate synthase"/>
    <property type="match status" value="1"/>
</dbReference>
<evidence type="ECO:0000256" key="5">
    <source>
        <dbReference type="ARBA" id="ARBA00022490"/>
    </source>
</evidence>
<comment type="function">
    <text evidence="13">Required for the formation of a threonylcarbamoyl group on adenosine at position 37 (t(6)A37) in tRNAs that read codons beginning with adenine.</text>
</comment>
<keyword evidence="9 13" id="KW-0547">Nucleotide-binding</keyword>
<dbReference type="PIRSF" id="PIRSF004930">
    <property type="entry name" value="Tln_factor_SUA5"/>
    <property type="match status" value="1"/>
</dbReference>
<organism evidence="16 17">
    <name type="scientific">Bacillus oleivorans</name>
    <dbReference type="NCBI Taxonomy" id="1448271"/>
    <lineage>
        <taxon>Bacteria</taxon>
        <taxon>Bacillati</taxon>
        <taxon>Bacillota</taxon>
        <taxon>Bacilli</taxon>
        <taxon>Bacillales</taxon>
        <taxon>Bacillaceae</taxon>
        <taxon>Bacillus</taxon>
    </lineage>
</organism>
<evidence type="ECO:0000256" key="12">
    <source>
        <dbReference type="ARBA" id="ARBA00048366"/>
    </source>
</evidence>
<feature type="binding site" evidence="14">
    <location>
        <position position="154"/>
    </location>
    <ligand>
        <name>L-threonine</name>
        <dbReference type="ChEBI" id="CHEBI:57926"/>
    </ligand>
</feature>
<proteinExistence type="inferred from homology"/>
<keyword evidence="8 13" id="KW-0548">Nucleotidyltransferase</keyword>
<comment type="subcellular location">
    <subcellularLocation>
        <location evidence="1 13">Cytoplasm</location>
    </subcellularLocation>
</comment>
<sequence>MVEGCELMGTTLWIVDINVDELWETPEIKQAADYLCKGEVIAFPTETVYGLGANATDSQAVKKIFEAKGRPSDNPLIVHIADPKQMKELVDEVTPVGQQLIEAFCPGPISLIFKKKEGVFSELVTAGLDTVAIRIPEHPVAFALLRAAGVPVAAPSANRSGKPSPTSAEHVMDDLNGFIKGVIDGGETGYGLESTVVDCTGEVPVILRPGSITADAIKEVVGEVIVDPALKDEKEAPRAPGMKYRHYAPDHPLYLVDGTSELLQSFVNQFKRDGKRIGVITTRENQAKIDADAIIVMGSQADLSSIAHSLYDSLRKSDVLDVDILLSLCFPEEGVGQAIMNRLRKAAGNRVLTQADLAK</sequence>
<keyword evidence="7 13" id="KW-0819">tRNA processing</keyword>
<dbReference type="InterPro" id="IPR006070">
    <property type="entry name" value="Sua5-like_dom"/>
</dbReference>
<evidence type="ECO:0000256" key="6">
    <source>
        <dbReference type="ARBA" id="ARBA00022679"/>
    </source>
</evidence>
<dbReference type="FunFam" id="3.40.50.11030:FF:000001">
    <property type="entry name" value="Threonylcarbamoyl-AMP synthase"/>
    <property type="match status" value="1"/>
</dbReference>
<dbReference type="FunFam" id="3.90.870.10:FF:000009">
    <property type="entry name" value="Threonylcarbamoyl-AMP synthase, putative"/>
    <property type="match status" value="1"/>
</dbReference>
<feature type="binding site" evidence="14">
    <location>
        <position position="134"/>
    </location>
    <ligand>
        <name>L-threonine</name>
        <dbReference type="ChEBI" id="CHEBI:57926"/>
    </ligand>
</feature>
<dbReference type="InterPro" id="IPR050156">
    <property type="entry name" value="TC-AMP_synthase_SUA5"/>
</dbReference>
<dbReference type="Gene3D" id="3.90.870.10">
    <property type="entry name" value="DHBP synthase"/>
    <property type="match status" value="1"/>
</dbReference>
<dbReference type="InterPro" id="IPR010923">
    <property type="entry name" value="T(6)A37_SUA5"/>
</dbReference>
<feature type="binding site" evidence="14">
    <location>
        <position position="194"/>
    </location>
    <ligand>
        <name>L-threonine</name>
        <dbReference type="ChEBI" id="CHEBI:57926"/>
    </ligand>
</feature>
<keyword evidence="5 13" id="KW-0963">Cytoplasm</keyword>
<evidence type="ECO:0000256" key="1">
    <source>
        <dbReference type="ARBA" id="ARBA00004496"/>
    </source>
</evidence>
<feature type="binding site" evidence="14">
    <location>
        <position position="47"/>
    </location>
    <ligand>
        <name>L-threonine</name>
        <dbReference type="ChEBI" id="CHEBI:57926"/>
    </ligand>
</feature>
<evidence type="ECO:0000256" key="13">
    <source>
        <dbReference type="PIRNR" id="PIRNR004930"/>
    </source>
</evidence>
<dbReference type="InterPro" id="IPR017945">
    <property type="entry name" value="DHBP_synth_RibB-like_a/b_dom"/>
</dbReference>
<evidence type="ECO:0000256" key="8">
    <source>
        <dbReference type="ARBA" id="ARBA00022695"/>
    </source>
</evidence>
<evidence type="ECO:0000256" key="3">
    <source>
        <dbReference type="ARBA" id="ARBA00012584"/>
    </source>
</evidence>
<feature type="binding site" evidence="14">
    <location>
        <position position="247"/>
    </location>
    <ligand>
        <name>ATP</name>
        <dbReference type="ChEBI" id="CHEBI:30616"/>
    </ligand>
</feature>
<keyword evidence="17" id="KW-1185">Reference proteome</keyword>
<feature type="binding site" evidence="14">
    <location>
        <position position="70"/>
    </location>
    <ligand>
        <name>ATP</name>
        <dbReference type="ChEBI" id="CHEBI:30616"/>
    </ligand>
</feature>
<feature type="binding site" evidence="14">
    <location>
        <position position="74"/>
    </location>
    <ligand>
        <name>ATP</name>
        <dbReference type="ChEBI" id="CHEBI:30616"/>
    </ligand>
</feature>
<comment type="similarity">
    <text evidence="2 13">Belongs to the SUA5 family.</text>
</comment>
<dbReference type="InterPro" id="IPR038385">
    <property type="entry name" value="Sua5/YwlC_C"/>
</dbReference>
<feature type="binding site" evidence="14">
    <location>
        <position position="79"/>
    </location>
    <ligand>
        <name>L-threonine</name>
        <dbReference type="ChEBI" id="CHEBI:57926"/>
    </ligand>
</feature>
<dbReference type="GO" id="GO:0003725">
    <property type="term" value="F:double-stranded RNA binding"/>
    <property type="evidence" value="ECO:0007669"/>
    <property type="project" value="UniProtKB-UniRule"/>
</dbReference>
<dbReference type="Pfam" id="PF01300">
    <property type="entry name" value="Sua5_yciO_yrdC"/>
    <property type="match status" value="1"/>
</dbReference>
<dbReference type="EC" id="2.7.7.87" evidence="3 13"/>
<feature type="binding site" evidence="14">
    <location>
        <position position="208"/>
    </location>
    <ligand>
        <name>ATP</name>
        <dbReference type="ChEBI" id="CHEBI:30616"/>
    </ligand>
</feature>
<keyword evidence="6 13" id="KW-0808">Transferase</keyword>
<evidence type="ECO:0000256" key="7">
    <source>
        <dbReference type="ARBA" id="ARBA00022694"/>
    </source>
</evidence>
<dbReference type="SUPFAM" id="SSF55821">
    <property type="entry name" value="YrdC/RibB"/>
    <property type="match status" value="1"/>
</dbReference>
<dbReference type="GO" id="GO:0000049">
    <property type="term" value="F:tRNA binding"/>
    <property type="evidence" value="ECO:0007669"/>
    <property type="project" value="TreeGrafter"/>
</dbReference>
<dbReference type="AlphaFoldDB" id="A0A285CIY1"/>
<dbReference type="EMBL" id="OAOP01000001">
    <property type="protein sequence ID" value="SNX66956.1"/>
    <property type="molecule type" value="Genomic_DNA"/>
</dbReference>
<dbReference type="GO" id="GO:0006450">
    <property type="term" value="P:regulation of translational fidelity"/>
    <property type="evidence" value="ECO:0007669"/>
    <property type="project" value="TreeGrafter"/>
</dbReference>
<dbReference type="Proteomes" id="UP000219546">
    <property type="component" value="Unassembled WGS sequence"/>
</dbReference>
<dbReference type="GO" id="GO:0061710">
    <property type="term" value="F:L-threonylcarbamoyladenylate synthase"/>
    <property type="evidence" value="ECO:0007669"/>
    <property type="project" value="UniProtKB-EC"/>
</dbReference>
<feature type="binding site" evidence="14">
    <location>
        <position position="156"/>
    </location>
    <ligand>
        <name>ATP</name>
        <dbReference type="ChEBI" id="CHEBI:30616"/>
    </ligand>
</feature>
<evidence type="ECO:0000256" key="9">
    <source>
        <dbReference type="ARBA" id="ARBA00022741"/>
    </source>
</evidence>
<comment type="catalytic activity">
    <reaction evidence="12 13">
        <text>L-threonine + hydrogencarbonate + ATP = L-threonylcarbamoyladenylate + diphosphate + H2O</text>
        <dbReference type="Rhea" id="RHEA:36407"/>
        <dbReference type="ChEBI" id="CHEBI:15377"/>
        <dbReference type="ChEBI" id="CHEBI:17544"/>
        <dbReference type="ChEBI" id="CHEBI:30616"/>
        <dbReference type="ChEBI" id="CHEBI:33019"/>
        <dbReference type="ChEBI" id="CHEBI:57926"/>
        <dbReference type="ChEBI" id="CHEBI:73682"/>
        <dbReference type="EC" id="2.7.7.87"/>
    </reaction>
</comment>
<gene>
    <name evidence="16" type="ORF">SAMN05877753_101270</name>
</gene>
<feature type="binding site" evidence="14">
    <location>
        <position position="164"/>
    </location>
    <ligand>
        <name>ATP</name>
        <dbReference type="ChEBI" id="CHEBI:30616"/>
    </ligand>
</feature>
<dbReference type="GO" id="GO:0005524">
    <property type="term" value="F:ATP binding"/>
    <property type="evidence" value="ECO:0007669"/>
    <property type="project" value="UniProtKB-UniRule"/>
</dbReference>
<dbReference type="Gene3D" id="3.40.50.11030">
    <property type="entry name" value="Threonylcarbamoyl-AMP synthase, C-terminal domain"/>
    <property type="match status" value="1"/>
</dbReference>
<dbReference type="GO" id="GO:0005737">
    <property type="term" value="C:cytoplasm"/>
    <property type="evidence" value="ECO:0007669"/>
    <property type="project" value="UniProtKB-SubCell"/>
</dbReference>
<dbReference type="PANTHER" id="PTHR17490">
    <property type="entry name" value="SUA5"/>
    <property type="match status" value="1"/>
</dbReference>
<evidence type="ECO:0000256" key="2">
    <source>
        <dbReference type="ARBA" id="ARBA00007663"/>
    </source>
</evidence>
<reference evidence="16 17" key="1">
    <citation type="submission" date="2017-08" db="EMBL/GenBank/DDBJ databases">
        <authorList>
            <person name="de Groot N.N."/>
        </authorList>
    </citation>
    <scope>NUCLEOTIDE SEQUENCE [LARGE SCALE GENOMIC DNA]</scope>
    <source>
        <strain evidence="16 17">JC228</strain>
    </source>
</reference>
<protein>
    <recommendedName>
        <fullName evidence="4 13">Threonylcarbamoyl-AMP synthase</fullName>
        <shortName evidence="13">TC-AMP synthase</shortName>
        <ecNumber evidence="3 13">2.7.7.87</ecNumber>
    </recommendedName>
    <alternativeName>
        <fullName evidence="11 13">L-threonylcarbamoyladenylate synthase</fullName>
    </alternativeName>
</protein>
<evidence type="ECO:0000256" key="11">
    <source>
        <dbReference type="ARBA" id="ARBA00029774"/>
    </source>
</evidence>
<keyword evidence="10 13" id="KW-0067">ATP-binding</keyword>
<evidence type="ECO:0000256" key="4">
    <source>
        <dbReference type="ARBA" id="ARBA00015492"/>
    </source>
</evidence>
<evidence type="ECO:0000313" key="17">
    <source>
        <dbReference type="Proteomes" id="UP000219546"/>
    </source>
</evidence>
<dbReference type="InterPro" id="IPR005145">
    <property type="entry name" value="Sua5_C"/>
</dbReference>
<evidence type="ECO:0000256" key="10">
    <source>
        <dbReference type="ARBA" id="ARBA00022840"/>
    </source>
</evidence>
<dbReference type="GO" id="GO:0008033">
    <property type="term" value="P:tRNA processing"/>
    <property type="evidence" value="ECO:0007669"/>
    <property type="project" value="UniProtKB-KW"/>
</dbReference>
<dbReference type="PANTHER" id="PTHR17490:SF16">
    <property type="entry name" value="THREONYLCARBAMOYL-AMP SYNTHASE"/>
    <property type="match status" value="1"/>
</dbReference>
<evidence type="ECO:0000313" key="16">
    <source>
        <dbReference type="EMBL" id="SNX66956.1"/>
    </source>
</evidence>
<dbReference type="PROSITE" id="PS51163">
    <property type="entry name" value="YRDC"/>
    <property type="match status" value="1"/>
</dbReference>
<dbReference type="Pfam" id="PF03481">
    <property type="entry name" value="Sua5_C"/>
    <property type="match status" value="1"/>
</dbReference>
<feature type="binding site" evidence="14">
    <location>
        <position position="130"/>
    </location>
    <ligand>
        <name>ATP</name>
        <dbReference type="ChEBI" id="CHEBI:30616"/>
    </ligand>
</feature>
<evidence type="ECO:0000256" key="14">
    <source>
        <dbReference type="PIRSR" id="PIRSR004930-1"/>
    </source>
</evidence>
<accession>A0A285CIY1</accession>
<feature type="domain" description="YrdC-like" evidence="15">
    <location>
        <begin position="25"/>
        <end position="212"/>
    </location>
</feature>
<evidence type="ECO:0000259" key="15">
    <source>
        <dbReference type="PROSITE" id="PS51163"/>
    </source>
</evidence>